<dbReference type="Proteomes" id="UP001196661">
    <property type="component" value="Unassembled WGS sequence"/>
</dbReference>
<feature type="signal peptide" evidence="1">
    <location>
        <begin position="1"/>
        <end position="24"/>
    </location>
</feature>
<feature type="chain" id="PRO_5047448391" evidence="1">
    <location>
        <begin position="25"/>
        <end position="308"/>
    </location>
</feature>
<protein>
    <submittedName>
        <fullName evidence="2">Uncharacterized protein</fullName>
    </submittedName>
</protein>
<dbReference type="RefSeq" id="WP_215617290.1">
    <property type="nucleotide sequence ID" value="NZ_JADOER010000004.1"/>
</dbReference>
<evidence type="ECO:0000256" key="1">
    <source>
        <dbReference type="SAM" id="SignalP"/>
    </source>
</evidence>
<sequence>MKWDYLIQGFALVGLGLFAGAAHADDSRPPTARYAAGEEVDLALIVTEWKDRYPDIPVFACACDAASCDSSARWPFRRYDRYQLTVSLGPFNGAYTESLGFNCLDIESGQGLNEVSQAPPEPMEPPEENLAAPNAAVSADRTSLVLTWPDARTNRIDVTGWTINILDALDCETLTQVPEKTFSARFIAGDPVVDPLTDNVAVPVVLDECVETQVSAVFVVDPQGVAAYGLYRVQVPGAQPLANEFSSYGLSSISGVHYWDSTLLVRNGSASGAETMLMFRPYLTPAGKFVACGTVTPGEGDAILCPAE</sequence>
<gene>
    <name evidence="2" type="ORF">IXB28_04240</name>
</gene>
<evidence type="ECO:0000313" key="3">
    <source>
        <dbReference type="Proteomes" id="UP001196661"/>
    </source>
</evidence>
<name>A0ABS5Y0R0_9CYAN</name>
<evidence type="ECO:0000313" key="2">
    <source>
        <dbReference type="EMBL" id="MBT9311405.1"/>
    </source>
</evidence>
<keyword evidence="3" id="KW-1185">Reference proteome</keyword>
<accession>A0ABS5Y0R0</accession>
<keyword evidence="1" id="KW-0732">Signal</keyword>
<comment type="caution">
    <text evidence="2">The sequence shown here is derived from an EMBL/GenBank/DDBJ whole genome shotgun (WGS) entry which is preliminary data.</text>
</comment>
<dbReference type="EMBL" id="JADOER010000004">
    <property type="protein sequence ID" value="MBT9311405.1"/>
    <property type="molecule type" value="Genomic_DNA"/>
</dbReference>
<proteinExistence type="predicted"/>
<reference evidence="2 3" key="1">
    <citation type="journal article" date="2021" name="Mar. Drugs">
        <title>Genome Reduction and Secondary Metabolism of the Marine Sponge-Associated Cyanobacterium Leptothoe.</title>
        <authorList>
            <person name="Konstantinou D."/>
            <person name="Popin R.V."/>
            <person name="Fewer D.P."/>
            <person name="Sivonen K."/>
            <person name="Gkelis S."/>
        </authorList>
    </citation>
    <scope>NUCLEOTIDE SEQUENCE [LARGE SCALE GENOMIC DNA]</scope>
    <source>
        <strain evidence="2 3">TAU-MAC 1615</strain>
    </source>
</reference>
<organism evidence="2 3">
    <name type="scientific">Leptothoe kymatousa TAU-MAC 1615</name>
    <dbReference type="NCBI Taxonomy" id="2364775"/>
    <lineage>
        <taxon>Bacteria</taxon>
        <taxon>Bacillati</taxon>
        <taxon>Cyanobacteriota</taxon>
        <taxon>Cyanophyceae</taxon>
        <taxon>Nodosilineales</taxon>
        <taxon>Cymatolegaceae</taxon>
        <taxon>Leptothoe</taxon>
        <taxon>Leptothoe kymatousa</taxon>
    </lineage>
</organism>